<dbReference type="CDD" id="cd06852">
    <property type="entry name" value="GT_MraY"/>
    <property type="match status" value="1"/>
</dbReference>
<organism evidence="10">
    <name type="scientific">candidate division WOR-3 bacterium</name>
    <dbReference type="NCBI Taxonomy" id="2052148"/>
    <lineage>
        <taxon>Bacteria</taxon>
        <taxon>Bacteria division WOR-3</taxon>
    </lineage>
</organism>
<keyword evidence="7 9" id="KW-0460">Magnesium</keyword>
<dbReference type="UniPathway" id="UPA00219"/>
<dbReference type="AlphaFoldDB" id="A0A7C1BG85"/>
<keyword evidence="4 7" id="KW-0812">Transmembrane</keyword>
<feature type="transmembrane region" description="Helical" evidence="7">
    <location>
        <begin position="289"/>
        <end position="311"/>
    </location>
</feature>
<dbReference type="InterPro" id="IPR018480">
    <property type="entry name" value="PNAcMuramoyl-5peptid_Trfase_CS"/>
</dbReference>
<comment type="pathway">
    <text evidence="7">Cell wall biogenesis; peptidoglycan biosynthesis.</text>
</comment>
<proteinExistence type="inferred from homology"/>
<dbReference type="PANTHER" id="PTHR22926:SF5">
    <property type="entry name" value="PHOSPHO-N-ACETYLMURAMOYL-PENTAPEPTIDE-TRANSFERASE HOMOLOG"/>
    <property type="match status" value="1"/>
</dbReference>
<sequence>MLYQLLFPLRDRFFAFNVFRYISFRTFSAALTAFVLTLLLLPIFIRKMKNTVHTERISEYVPQGHKKKEGTVTSGGLVFLPVVLISVFLWAIPWNPFVYLSLFVLLYLGILGYVDDRLKKRGHKKGGLSQKAKLFYQSILSAFVLFCICRLYPPEYATSTQVLFFKNVFLELGVFYLLLVIFVFVGTTNAVNLTDGLDGLAAGVSLPPMAVMLVVAYVTGHRILSHYLNILYIPGIGELSVFAGAFIGALTGFLWFNSYPAEVFMGDTGSQALGGSLGILAILTKQEVLLAVAGGLLVIEALSVILQVAYFRSTGGKRIFKKAPLHHHFEEKGWAEPKIVVRFWIISLVFAIIAISTLKIR</sequence>
<dbReference type="InterPro" id="IPR000715">
    <property type="entry name" value="Glycosyl_transferase_4"/>
</dbReference>
<dbReference type="GO" id="GO:0009252">
    <property type="term" value="P:peptidoglycan biosynthetic process"/>
    <property type="evidence" value="ECO:0007669"/>
    <property type="project" value="UniProtKB-UniRule"/>
</dbReference>
<evidence type="ECO:0000256" key="6">
    <source>
        <dbReference type="ARBA" id="ARBA00023136"/>
    </source>
</evidence>
<evidence type="ECO:0000256" key="3">
    <source>
        <dbReference type="ARBA" id="ARBA00022679"/>
    </source>
</evidence>
<accession>A0A7C1BG85</accession>
<feature type="transmembrane region" description="Helical" evidence="7">
    <location>
        <begin position="134"/>
        <end position="153"/>
    </location>
</feature>
<keyword evidence="5 7" id="KW-1133">Transmembrane helix</keyword>
<evidence type="ECO:0000256" key="4">
    <source>
        <dbReference type="ARBA" id="ARBA00022692"/>
    </source>
</evidence>
<feature type="transmembrane region" description="Helical" evidence="7">
    <location>
        <begin position="173"/>
        <end position="193"/>
    </location>
</feature>
<keyword evidence="3 7" id="KW-0808">Transferase</keyword>
<gene>
    <name evidence="7" type="primary">mraY</name>
    <name evidence="10" type="ORF">ENG67_04375</name>
</gene>
<comment type="catalytic activity">
    <reaction evidence="7">
        <text>UDP-N-acetyl-alpha-D-muramoyl-L-alanyl-gamma-D-glutamyl-meso-2,6-diaminopimeloyl-D-alanyl-D-alanine + di-trans,octa-cis-undecaprenyl phosphate = di-trans,octa-cis-undecaprenyl diphospho-N-acetyl-alpha-D-muramoyl-L-alanyl-D-glutamyl-meso-2,6-diaminopimeloyl-D-alanyl-D-alanine + UMP</text>
        <dbReference type="Rhea" id="RHEA:28386"/>
        <dbReference type="ChEBI" id="CHEBI:57865"/>
        <dbReference type="ChEBI" id="CHEBI:60392"/>
        <dbReference type="ChEBI" id="CHEBI:61386"/>
        <dbReference type="ChEBI" id="CHEBI:61387"/>
        <dbReference type="EC" id="2.7.8.13"/>
    </reaction>
</comment>
<comment type="cofactor">
    <cofactor evidence="7 9">
        <name>Mg(2+)</name>
        <dbReference type="ChEBI" id="CHEBI:18420"/>
    </cofactor>
</comment>
<dbReference type="NCBIfam" id="TIGR00445">
    <property type="entry name" value="mraY"/>
    <property type="match status" value="1"/>
</dbReference>
<feature type="transmembrane region" description="Helical" evidence="7">
    <location>
        <begin position="22"/>
        <end position="45"/>
    </location>
</feature>
<comment type="similarity">
    <text evidence="2 7">Belongs to the glycosyltransferase 4 family. MraY subfamily.</text>
</comment>
<dbReference type="GO" id="GO:0051301">
    <property type="term" value="P:cell division"/>
    <property type="evidence" value="ECO:0007669"/>
    <property type="project" value="UniProtKB-KW"/>
</dbReference>
<evidence type="ECO:0000256" key="8">
    <source>
        <dbReference type="NCBIfam" id="TIGR00445"/>
    </source>
</evidence>
<keyword evidence="7" id="KW-0961">Cell wall biogenesis/degradation</keyword>
<feature type="transmembrane region" description="Helical" evidence="7">
    <location>
        <begin position="230"/>
        <end position="256"/>
    </location>
</feature>
<comment type="subcellular location">
    <subcellularLocation>
        <location evidence="7">Cell membrane</location>
        <topology evidence="7">Multi-pass membrane protein</topology>
    </subcellularLocation>
    <subcellularLocation>
        <location evidence="1">Membrane</location>
        <topology evidence="1">Multi-pass membrane protein</topology>
    </subcellularLocation>
</comment>
<feature type="transmembrane region" description="Helical" evidence="7">
    <location>
        <begin position="72"/>
        <end position="91"/>
    </location>
</feature>
<keyword evidence="7" id="KW-0573">Peptidoglycan synthesis</keyword>
<feature type="transmembrane region" description="Helical" evidence="7">
    <location>
        <begin position="339"/>
        <end position="358"/>
    </location>
</feature>
<comment type="caution">
    <text evidence="10">The sequence shown here is derived from an EMBL/GenBank/DDBJ whole genome shotgun (WGS) entry which is preliminary data.</text>
</comment>
<evidence type="ECO:0000313" key="10">
    <source>
        <dbReference type="EMBL" id="HDM90428.1"/>
    </source>
</evidence>
<feature type="transmembrane region" description="Helical" evidence="7">
    <location>
        <begin position="97"/>
        <end position="114"/>
    </location>
</feature>
<dbReference type="PROSITE" id="PS01348">
    <property type="entry name" value="MRAY_2"/>
    <property type="match status" value="1"/>
</dbReference>
<protein>
    <recommendedName>
        <fullName evidence="7 8">Phospho-N-acetylmuramoyl-pentapeptide-transferase</fullName>
        <ecNumber evidence="7 8">2.7.8.13</ecNumber>
    </recommendedName>
    <alternativeName>
        <fullName evidence="7">UDP-MurNAc-pentapeptide phosphotransferase</fullName>
    </alternativeName>
</protein>
<keyword evidence="7" id="KW-0132">Cell division</keyword>
<dbReference type="GO" id="GO:0008963">
    <property type="term" value="F:phospho-N-acetylmuramoyl-pentapeptide-transferase activity"/>
    <property type="evidence" value="ECO:0007669"/>
    <property type="project" value="UniProtKB-UniRule"/>
</dbReference>
<reference evidence="10" key="1">
    <citation type="journal article" date="2020" name="mSystems">
        <title>Genome- and Community-Level Interaction Insights into Carbon Utilization and Element Cycling Functions of Hydrothermarchaeota in Hydrothermal Sediment.</title>
        <authorList>
            <person name="Zhou Z."/>
            <person name="Liu Y."/>
            <person name="Xu W."/>
            <person name="Pan J."/>
            <person name="Luo Z.H."/>
            <person name="Li M."/>
        </authorList>
    </citation>
    <scope>NUCLEOTIDE SEQUENCE [LARGE SCALE GENOMIC DNA]</scope>
    <source>
        <strain evidence="10">HyVt-237</strain>
    </source>
</reference>
<dbReference type="HAMAP" id="MF_00038">
    <property type="entry name" value="MraY"/>
    <property type="match status" value="1"/>
</dbReference>
<keyword evidence="7" id="KW-0133">Cell shape</keyword>
<comment type="function">
    <text evidence="7">Catalyzes the initial step of the lipid cycle reactions in the biosynthesis of the cell wall peptidoglycan: transfers peptidoglycan precursor phospho-MurNAc-pentapeptide from UDP-MurNAc-pentapeptide onto the lipid carrier undecaprenyl phosphate, yielding undecaprenyl-pyrophosphoryl-MurNAc-pentapeptide, known as lipid I.</text>
</comment>
<evidence type="ECO:0000256" key="2">
    <source>
        <dbReference type="ARBA" id="ARBA00005583"/>
    </source>
</evidence>
<dbReference type="PANTHER" id="PTHR22926">
    <property type="entry name" value="PHOSPHO-N-ACETYLMURAMOYL-PENTAPEPTIDE-TRANSFERASE"/>
    <property type="match status" value="1"/>
</dbReference>
<keyword evidence="7" id="KW-1003">Cell membrane</keyword>
<dbReference type="InterPro" id="IPR003524">
    <property type="entry name" value="PNAcMuramoyl-5peptid_Trfase"/>
</dbReference>
<dbReference type="GO" id="GO:0046872">
    <property type="term" value="F:metal ion binding"/>
    <property type="evidence" value="ECO:0007669"/>
    <property type="project" value="UniProtKB-KW"/>
</dbReference>
<feature type="binding site" evidence="9">
    <location>
        <position position="267"/>
    </location>
    <ligand>
        <name>Mg(2+)</name>
        <dbReference type="ChEBI" id="CHEBI:18420"/>
    </ligand>
</feature>
<dbReference type="EC" id="2.7.8.13" evidence="7 8"/>
<evidence type="ECO:0000256" key="5">
    <source>
        <dbReference type="ARBA" id="ARBA00022989"/>
    </source>
</evidence>
<dbReference type="EMBL" id="DRBW01000172">
    <property type="protein sequence ID" value="HDM90428.1"/>
    <property type="molecule type" value="Genomic_DNA"/>
</dbReference>
<feature type="transmembrane region" description="Helical" evidence="7">
    <location>
        <begin position="200"/>
        <end position="218"/>
    </location>
</feature>
<evidence type="ECO:0000256" key="7">
    <source>
        <dbReference type="HAMAP-Rule" id="MF_00038"/>
    </source>
</evidence>
<keyword evidence="7" id="KW-0131">Cell cycle</keyword>
<feature type="binding site" evidence="9">
    <location>
        <position position="192"/>
    </location>
    <ligand>
        <name>Mg(2+)</name>
        <dbReference type="ChEBI" id="CHEBI:18420"/>
    </ligand>
</feature>
<keyword evidence="6 7" id="KW-0472">Membrane</keyword>
<evidence type="ECO:0000256" key="1">
    <source>
        <dbReference type="ARBA" id="ARBA00004141"/>
    </source>
</evidence>
<dbReference type="GO" id="GO:0071555">
    <property type="term" value="P:cell wall organization"/>
    <property type="evidence" value="ECO:0007669"/>
    <property type="project" value="UniProtKB-KW"/>
</dbReference>
<dbReference type="Proteomes" id="UP000885931">
    <property type="component" value="Unassembled WGS sequence"/>
</dbReference>
<dbReference type="Pfam" id="PF00953">
    <property type="entry name" value="Glycos_transf_4"/>
    <property type="match status" value="1"/>
</dbReference>
<dbReference type="GO" id="GO:0008360">
    <property type="term" value="P:regulation of cell shape"/>
    <property type="evidence" value="ECO:0007669"/>
    <property type="project" value="UniProtKB-KW"/>
</dbReference>
<keyword evidence="7 9" id="KW-0479">Metal-binding</keyword>
<dbReference type="GO" id="GO:0005886">
    <property type="term" value="C:plasma membrane"/>
    <property type="evidence" value="ECO:0007669"/>
    <property type="project" value="UniProtKB-SubCell"/>
</dbReference>
<name>A0A7C1BG85_UNCW3</name>
<evidence type="ECO:0000256" key="9">
    <source>
        <dbReference type="PIRSR" id="PIRSR600715-1"/>
    </source>
</evidence>